<dbReference type="AlphaFoldDB" id="A0A9J6ZEK2"/>
<dbReference type="GO" id="GO:0008768">
    <property type="term" value="F:UDP-sugar diphosphatase activity"/>
    <property type="evidence" value="ECO:0007669"/>
    <property type="project" value="TreeGrafter"/>
</dbReference>
<organism evidence="5 6">
    <name type="scientific">Candidatus Pristimantibacillus lignocellulolyticus</name>
    <dbReference type="NCBI Taxonomy" id="2994561"/>
    <lineage>
        <taxon>Bacteria</taxon>
        <taxon>Bacillati</taxon>
        <taxon>Bacillota</taxon>
        <taxon>Bacilli</taxon>
        <taxon>Bacillales</taxon>
        <taxon>Paenibacillaceae</taxon>
        <taxon>Candidatus Pristimantibacillus</taxon>
    </lineage>
</organism>
<dbReference type="GO" id="GO:0009166">
    <property type="term" value="P:nucleotide catabolic process"/>
    <property type="evidence" value="ECO:0007669"/>
    <property type="project" value="InterPro"/>
</dbReference>
<evidence type="ECO:0000313" key="5">
    <source>
        <dbReference type="EMBL" id="URN94582.1"/>
    </source>
</evidence>
<dbReference type="CDD" id="cd00845">
    <property type="entry name" value="MPP_UshA_N_like"/>
    <property type="match status" value="1"/>
</dbReference>
<dbReference type="SUPFAM" id="SSF56300">
    <property type="entry name" value="Metallo-dependent phosphatases"/>
    <property type="match status" value="1"/>
</dbReference>
<keyword evidence="2" id="KW-0378">Hydrolase</keyword>
<dbReference type="Gene3D" id="3.60.21.10">
    <property type="match status" value="1"/>
</dbReference>
<dbReference type="PANTHER" id="PTHR11575:SF23">
    <property type="entry name" value="5-NUCLEOTIDASE FAMILY PROTEIN"/>
    <property type="match status" value="1"/>
</dbReference>
<dbReference type="GO" id="GO:0030288">
    <property type="term" value="C:outer membrane-bounded periplasmic space"/>
    <property type="evidence" value="ECO:0007669"/>
    <property type="project" value="TreeGrafter"/>
</dbReference>
<evidence type="ECO:0000313" key="6">
    <source>
        <dbReference type="Proteomes" id="UP001056756"/>
    </source>
</evidence>
<dbReference type="InterPro" id="IPR008334">
    <property type="entry name" value="5'-Nucleotdase_C"/>
</dbReference>
<feature type="domain" description="5'-Nucleotidase C-terminal" evidence="4">
    <location>
        <begin position="293"/>
        <end position="428"/>
    </location>
</feature>
<dbReference type="Gene3D" id="3.90.780.10">
    <property type="entry name" value="5'-Nucleotidase, C-terminal domain"/>
    <property type="match status" value="1"/>
</dbReference>
<dbReference type="Proteomes" id="UP001056756">
    <property type="component" value="Chromosome"/>
</dbReference>
<gene>
    <name evidence="5" type="ORF">NAG76_22660</name>
</gene>
<dbReference type="InterPro" id="IPR036907">
    <property type="entry name" value="5'-Nucleotdase_C_sf"/>
</dbReference>
<dbReference type="GO" id="GO:0000166">
    <property type="term" value="F:nucleotide binding"/>
    <property type="evidence" value="ECO:0007669"/>
    <property type="project" value="UniProtKB-KW"/>
</dbReference>
<dbReference type="PANTHER" id="PTHR11575">
    <property type="entry name" value="5'-NUCLEOTIDASE-RELATED"/>
    <property type="match status" value="1"/>
</dbReference>
<dbReference type="PRINTS" id="PR01607">
    <property type="entry name" value="APYRASEFAMLY"/>
</dbReference>
<dbReference type="InterPro" id="IPR006179">
    <property type="entry name" value="5_nucleotidase/apyrase"/>
</dbReference>
<dbReference type="SUPFAM" id="SSF55816">
    <property type="entry name" value="5'-nucleotidase (syn. UDP-sugar hydrolase), C-terminal domain"/>
    <property type="match status" value="1"/>
</dbReference>
<evidence type="ECO:0000259" key="3">
    <source>
        <dbReference type="Pfam" id="PF00149"/>
    </source>
</evidence>
<dbReference type="KEGG" id="plig:NAG76_22660"/>
<accession>A0A9J6ZEK2</accession>
<comment type="similarity">
    <text evidence="2">Belongs to the 5'-nucleotidase family.</text>
</comment>
<evidence type="ECO:0000259" key="4">
    <source>
        <dbReference type="Pfam" id="PF02872"/>
    </source>
</evidence>
<dbReference type="InterPro" id="IPR004843">
    <property type="entry name" value="Calcineurin-like_PHP"/>
</dbReference>
<protein>
    <submittedName>
        <fullName evidence="5">Bifunctional metallophosphatase/5'-nucleotidase</fullName>
    </submittedName>
</protein>
<keyword evidence="1" id="KW-0732">Signal</keyword>
<dbReference type="Pfam" id="PF02872">
    <property type="entry name" value="5_nucleotid_C"/>
    <property type="match status" value="1"/>
</dbReference>
<dbReference type="Pfam" id="PF00149">
    <property type="entry name" value="Metallophos"/>
    <property type="match status" value="1"/>
</dbReference>
<dbReference type="GO" id="GO:0008253">
    <property type="term" value="F:5'-nucleotidase activity"/>
    <property type="evidence" value="ECO:0007669"/>
    <property type="project" value="TreeGrafter"/>
</dbReference>
<proteinExistence type="inferred from homology"/>
<dbReference type="InterPro" id="IPR029052">
    <property type="entry name" value="Metallo-depent_PP-like"/>
</dbReference>
<evidence type="ECO:0000256" key="2">
    <source>
        <dbReference type="RuleBase" id="RU362119"/>
    </source>
</evidence>
<dbReference type="EMBL" id="CP097899">
    <property type="protein sequence ID" value="URN94582.1"/>
    <property type="molecule type" value="Genomic_DNA"/>
</dbReference>
<evidence type="ECO:0000256" key="1">
    <source>
        <dbReference type="ARBA" id="ARBA00022729"/>
    </source>
</evidence>
<keyword evidence="2" id="KW-0547">Nucleotide-binding</keyword>
<reference evidence="5" key="1">
    <citation type="submission" date="2022-05" db="EMBL/GenBank/DDBJ databases">
        <title>Novel bacterial taxa in a minimal lignocellulolytic consortium and its capacity to transform plastics disclosed by genome-resolved metagenomics.</title>
        <authorList>
            <person name="Rodriguez C.A.D."/>
            <person name="Diaz-Garcia L."/>
            <person name="Herrera K."/>
            <person name="Tarazona N.A."/>
            <person name="Sproer C."/>
            <person name="Overmann J."/>
            <person name="Jimenez D.J."/>
        </authorList>
    </citation>
    <scope>NUCLEOTIDE SEQUENCE</scope>
    <source>
        <strain evidence="5">MAG5</strain>
    </source>
</reference>
<sequence length="478" mass="53550">MEKDIQIKRIVIYHSNDIHSRLENSAKIATIINNGRKQFGEENVIAVDVGDHMDRARMETEGTDGYIHRELLNETRYDVITLGNNEGLTFTAEQLDAVYSGNNSFQVVCSNIHNLEGEDPRWLLPHSIIERNGIKIGIVAATANYNSFYEQMGWQTEDPLQAISTQVALIRDQVDIVVLLSHLGIKIDEVIAEKCNNIDVIMGAHTHHLLDPPIVINNTLVCAAGKFGTHVGKVTIQLDTMTNELKINGECIATAAYEEHTSITTIISQYGLHAKEVLRRPITILSQPLPTSLERESPLSNLLAMGLRKWCDAEIGLVNSGQLLAGLAVGEVTAGEIHGICPSPINPCRMTLLGKDIKEALEQSVLDEYIQLPIRGYGFRGERLGNLAVDGLEIQVQRSNPSMEKIISIKVNGMPLELDRYYSVGTIDMFTFDIGYRSLANYEEVIYCLPEFIRYIVEIELMHFDNIVQSQYLRWSYV</sequence>
<name>A0A9J6ZEK2_9BACL</name>
<feature type="domain" description="Calcineurin-like phosphoesterase" evidence="3">
    <location>
        <begin position="11"/>
        <end position="208"/>
    </location>
</feature>